<dbReference type="AlphaFoldDB" id="A0A8J4FD60"/>
<evidence type="ECO:0000256" key="1">
    <source>
        <dbReference type="SAM" id="Coils"/>
    </source>
</evidence>
<evidence type="ECO:0000313" key="4">
    <source>
        <dbReference type="Proteomes" id="UP000747399"/>
    </source>
</evidence>
<feature type="compositionally biased region" description="Basic and acidic residues" evidence="2">
    <location>
        <begin position="176"/>
        <end position="196"/>
    </location>
</feature>
<dbReference type="EMBL" id="BNCO01000093">
    <property type="protein sequence ID" value="GIL67051.1"/>
    <property type="molecule type" value="Genomic_DNA"/>
</dbReference>
<proteinExistence type="predicted"/>
<dbReference type="Proteomes" id="UP000747399">
    <property type="component" value="Unassembled WGS sequence"/>
</dbReference>
<keyword evidence="1" id="KW-0175">Coiled coil</keyword>
<feature type="coiled-coil region" evidence="1">
    <location>
        <begin position="316"/>
        <end position="383"/>
    </location>
</feature>
<feature type="region of interest" description="Disordered" evidence="2">
    <location>
        <begin position="23"/>
        <end position="200"/>
    </location>
</feature>
<evidence type="ECO:0000313" key="3">
    <source>
        <dbReference type="EMBL" id="GIL67051.1"/>
    </source>
</evidence>
<sequence>MAPSDPKPNDGAKWACSFLACFAPANSNTPSSDPASRGRRGDGSQPPEQSCIKRSPQPPSLQGAMRSHHNQSQSTSPSGAPQAAGTTPSLGPGTSKSVPPDPDGIVTQQQLVSVVRTPSPQQTATWRPPAPDPAVNDAGEGSLPQITPLDLTVVAMEGGDIKTRSRGQSPLGKSDAFTHAKEASELSSSHESHSEDGADEGIPQVEAASPALAGNVRDNALYGDAANQDTAAGCNPDDCRHGDLHGRGMNSLYGNDLYEAHDCISGWDTANIAALAGSAPNNKVQKQQQLLQLPQPTQEKQSAQLLRLHRPLQQRRLQQQQQHNQQQEQLQQLRLHLQQERQRKRVQLQLQQQQLRLEIQQQLQQMKQQKQQRRQRQRLYRQQLLQQKGQGQEHEQKDLAADKVLFLERQQPQQREEQQTPNPNSKQQRQQQQQTCEFLKRQRPQCTSNVPNDTRKLRQHFMWSTMSSRAKFPKSASFKSKERGPVEVHHLYMGSSYVKSYRCLKLRGSV</sequence>
<accession>A0A8J4FD60</accession>
<protein>
    <submittedName>
        <fullName evidence="3">Uncharacterized protein</fullName>
    </submittedName>
</protein>
<feature type="compositionally biased region" description="Polar residues" evidence="2">
    <location>
        <begin position="106"/>
        <end position="125"/>
    </location>
</feature>
<keyword evidence="4" id="KW-1185">Reference proteome</keyword>
<comment type="caution">
    <text evidence="3">The sequence shown here is derived from an EMBL/GenBank/DDBJ whole genome shotgun (WGS) entry which is preliminary data.</text>
</comment>
<feature type="compositionally biased region" description="Polar residues" evidence="2">
    <location>
        <begin position="25"/>
        <end position="34"/>
    </location>
</feature>
<reference evidence="3" key="1">
    <citation type="journal article" date="2021" name="Proc. Natl. Acad. Sci. U.S.A.">
        <title>Three genomes in the algal genus Volvox reveal the fate of a haploid sex-determining region after a transition to homothallism.</title>
        <authorList>
            <person name="Yamamoto K."/>
            <person name="Hamaji T."/>
            <person name="Kawai-Toyooka H."/>
            <person name="Matsuzaki R."/>
            <person name="Takahashi F."/>
            <person name="Nishimura Y."/>
            <person name="Kawachi M."/>
            <person name="Noguchi H."/>
            <person name="Minakuchi Y."/>
            <person name="Umen J.G."/>
            <person name="Toyoda A."/>
            <person name="Nozaki H."/>
        </authorList>
    </citation>
    <scope>NUCLEOTIDE SEQUENCE</scope>
    <source>
        <strain evidence="3">NIES-3780</strain>
    </source>
</reference>
<evidence type="ECO:0000256" key="2">
    <source>
        <dbReference type="SAM" id="MobiDB-lite"/>
    </source>
</evidence>
<feature type="compositionally biased region" description="Polar residues" evidence="2">
    <location>
        <begin position="70"/>
        <end position="97"/>
    </location>
</feature>
<organism evidence="3 4">
    <name type="scientific">Volvox africanus</name>
    <dbReference type="NCBI Taxonomy" id="51714"/>
    <lineage>
        <taxon>Eukaryota</taxon>
        <taxon>Viridiplantae</taxon>
        <taxon>Chlorophyta</taxon>
        <taxon>core chlorophytes</taxon>
        <taxon>Chlorophyceae</taxon>
        <taxon>CS clade</taxon>
        <taxon>Chlamydomonadales</taxon>
        <taxon>Volvocaceae</taxon>
        <taxon>Volvox</taxon>
    </lineage>
</organism>
<gene>
    <name evidence="3" type="ORF">Vafri_20484</name>
</gene>
<feature type="region of interest" description="Disordered" evidence="2">
    <location>
        <begin position="411"/>
        <end position="452"/>
    </location>
</feature>
<name>A0A8J4FD60_9CHLO</name>